<feature type="transmembrane region" description="Helical" evidence="7">
    <location>
        <begin position="262"/>
        <end position="284"/>
    </location>
</feature>
<keyword evidence="4 7" id="KW-0812">Transmembrane</keyword>
<feature type="transmembrane region" description="Helical" evidence="7">
    <location>
        <begin position="321"/>
        <end position="340"/>
    </location>
</feature>
<keyword evidence="2" id="KW-0813">Transport</keyword>
<name>A0A179CMS6_9LACO</name>
<feature type="domain" description="Major facilitator superfamily (MFS) profile" evidence="8">
    <location>
        <begin position="232"/>
        <end position="414"/>
    </location>
</feature>
<evidence type="ECO:0000256" key="2">
    <source>
        <dbReference type="ARBA" id="ARBA00022448"/>
    </source>
</evidence>
<dbReference type="Gene3D" id="1.20.1250.20">
    <property type="entry name" value="MFS general substrate transporter like domains"/>
    <property type="match status" value="1"/>
</dbReference>
<evidence type="ECO:0000313" key="10">
    <source>
        <dbReference type="Proteomes" id="UP000078520"/>
    </source>
</evidence>
<dbReference type="InterPro" id="IPR020846">
    <property type="entry name" value="MFS_dom"/>
</dbReference>
<evidence type="ECO:0000256" key="6">
    <source>
        <dbReference type="ARBA" id="ARBA00023136"/>
    </source>
</evidence>
<feature type="transmembrane region" description="Helical" evidence="7">
    <location>
        <begin position="42"/>
        <end position="65"/>
    </location>
</feature>
<dbReference type="OrthoDB" id="2989542at2"/>
<comment type="subcellular location">
    <subcellularLocation>
        <location evidence="1">Cell membrane</location>
        <topology evidence="1">Multi-pass membrane protein</topology>
    </subcellularLocation>
</comment>
<dbReference type="EMBL" id="LVKI01000047">
    <property type="protein sequence ID" value="OAQ06871.1"/>
    <property type="molecule type" value="Genomic_DNA"/>
</dbReference>
<evidence type="ECO:0000259" key="8">
    <source>
        <dbReference type="PROSITE" id="PS50850"/>
    </source>
</evidence>
<keyword evidence="6 7" id="KW-0472">Membrane</keyword>
<feature type="transmembrane region" description="Helical" evidence="7">
    <location>
        <begin position="229"/>
        <end position="250"/>
    </location>
</feature>
<gene>
    <name evidence="9" type="ORF">A3O14_07430</name>
</gene>
<evidence type="ECO:0000256" key="5">
    <source>
        <dbReference type="ARBA" id="ARBA00022989"/>
    </source>
</evidence>
<dbReference type="RefSeq" id="WP_064208222.1">
    <property type="nucleotide sequence ID" value="NZ_LVKC01000048.1"/>
</dbReference>
<feature type="transmembrane region" description="Helical" evidence="7">
    <location>
        <begin position="102"/>
        <end position="124"/>
    </location>
</feature>
<evidence type="ECO:0000256" key="7">
    <source>
        <dbReference type="SAM" id="Phobius"/>
    </source>
</evidence>
<feature type="transmembrane region" description="Helical" evidence="7">
    <location>
        <begin position="390"/>
        <end position="407"/>
    </location>
</feature>
<evidence type="ECO:0000256" key="4">
    <source>
        <dbReference type="ARBA" id="ARBA00022692"/>
    </source>
</evidence>
<keyword evidence="3" id="KW-1003">Cell membrane</keyword>
<dbReference type="InterPro" id="IPR011701">
    <property type="entry name" value="MFS"/>
</dbReference>
<comment type="caution">
    <text evidence="9">The sequence shown here is derived from an EMBL/GenBank/DDBJ whole genome shotgun (WGS) entry which is preliminary data.</text>
</comment>
<keyword evidence="5 7" id="KW-1133">Transmembrane helix</keyword>
<dbReference type="AlphaFoldDB" id="A0A179CMS6"/>
<protein>
    <recommendedName>
        <fullName evidence="8">Major facilitator superfamily (MFS) profile domain-containing protein</fullName>
    </recommendedName>
</protein>
<dbReference type="PANTHER" id="PTHR23513">
    <property type="entry name" value="INTEGRAL MEMBRANE EFFLUX PROTEIN-RELATED"/>
    <property type="match status" value="1"/>
</dbReference>
<evidence type="ECO:0000313" key="9">
    <source>
        <dbReference type="EMBL" id="OAQ06871.1"/>
    </source>
</evidence>
<sequence>MKQLYLKDKPFRILVNSSVLNSIGDYLFTIIFVIYAAHIPNYFNLATSIASINIVLPSIFSVFLGELANRNTKQVRTLITNKIWQICCFAVITALLCIQKNMVIFTVICILNLISEVIGNYSYLIELKLFKENVSKENMNVAMSMSQGLTSIVNIISQSYGAILIGVLNYQYFYIGIINIITFFIALLILIMGRKNIVEKNKEENIFSIQKIFQNSIVTLKELKQSKNILRFVIVISLINMLIGSISSIQNVYFLNHKAMRIGSYGITLAVVNAAFTLGMLLGTMTPNDLFKKVSLLRLITLLLPCFIGTVFLYSLNISKLRYLLLITIFITTYFAGKISPRFASLIINTVPEDKVSSVSGVVNTIVTISIPVGTGILLFLYNIKCQLNLAWSLMIVIAVILLALMVKMRLGKN</sequence>
<dbReference type="SUPFAM" id="SSF103473">
    <property type="entry name" value="MFS general substrate transporter"/>
    <property type="match status" value="1"/>
</dbReference>
<accession>A0A179CMS6</accession>
<evidence type="ECO:0000256" key="3">
    <source>
        <dbReference type="ARBA" id="ARBA00022475"/>
    </source>
</evidence>
<feature type="transmembrane region" description="Helical" evidence="7">
    <location>
        <begin position="361"/>
        <end position="384"/>
    </location>
</feature>
<feature type="transmembrane region" description="Helical" evidence="7">
    <location>
        <begin position="12"/>
        <end position="36"/>
    </location>
</feature>
<evidence type="ECO:0000256" key="1">
    <source>
        <dbReference type="ARBA" id="ARBA00004651"/>
    </source>
</evidence>
<feature type="transmembrane region" description="Helical" evidence="7">
    <location>
        <begin position="296"/>
        <end position="315"/>
    </location>
</feature>
<feature type="transmembrane region" description="Helical" evidence="7">
    <location>
        <begin position="172"/>
        <end position="192"/>
    </location>
</feature>
<feature type="transmembrane region" description="Helical" evidence="7">
    <location>
        <begin position="145"/>
        <end position="166"/>
    </location>
</feature>
<dbReference type="InterPro" id="IPR036259">
    <property type="entry name" value="MFS_trans_sf"/>
</dbReference>
<organism evidence="9 10">
    <name type="scientific">Ligilactobacillus aviarius</name>
    <dbReference type="NCBI Taxonomy" id="1606"/>
    <lineage>
        <taxon>Bacteria</taxon>
        <taxon>Bacillati</taxon>
        <taxon>Bacillota</taxon>
        <taxon>Bacilli</taxon>
        <taxon>Lactobacillales</taxon>
        <taxon>Lactobacillaceae</taxon>
        <taxon>Ligilactobacillus</taxon>
    </lineage>
</organism>
<proteinExistence type="predicted"/>
<dbReference type="GO" id="GO:0005886">
    <property type="term" value="C:plasma membrane"/>
    <property type="evidence" value="ECO:0007669"/>
    <property type="project" value="UniProtKB-SubCell"/>
</dbReference>
<dbReference type="PROSITE" id="PS50850">
    <property type="entry name" value="MFS"/>
    <property type="match status" value="1"/>
</dbReference>
<dbReference type="Proteomes" id="UP000078520">
    <property type="component" value="Unassembled WGS sequence"/>
</dbReference>
<reference evidence="10" key="1">
    <citation type="submission" date="2016-03" db="EMBL/GenBank/DDBJ databases">
        <authorList>
            <person name="Johnson T.J."/>
            <person name="Youmans B."/>
            <person name="Case K."/>
            <person name="Noll S."/>
        </authorList>
    </citation>
    <scope>NUCLEOTIDE SEQUENCE [LARGE SCALE GENOMIC DNA]</scope>
    <source>
        <strain evidence="10">UMNLAv8</strain>
    </source>
</reference>
<dbReference type="PANTHER" id="PTHR23513:SF6">
    <property type="entry name" value="MAJOR FACILITATOR SUPERFAMILY ASSOCIATED DOMAIN-CONTAINING PROTEIN"/>
    <property type="match status" value="1"/>
</dbReference>
<dbReference type="GO" id="GO:0022857">
    <property type="term" value="F:transmembrane transporter activity"/>
    <property type="evidence" value="ECO:0007669"/>
    <property type="project" value="InterPro"/>
</dbReference>
<dbReference type="Pfam" id="PF07690">
    <property type="entry name" value="MFS_1"/>
    <property type="match status" value="1"/>
</dbReference>